<feature type="compositionally biased region" description="Low complexity" evidence="1">
    <location>
        <begin position="48"/>
        <end position="70"/>
    </location>
</feature>
<name>A0A811S4Z3_9POAL</name>
<evidence type="ECO:0000313" key="3">
    <source>
        <dbReference type="Proteomes" id="UP000604825"/>
    </source>
</evidence>
<keyword evidence="3" id="KW-1185">Reference proteome</keyword>
<dbReference type="AlphaFoldDB" id="A0A811S4Z3"/>
<sequence length="306" mass="32196">MNWLFPYAVGATTVATAATPAPSEPDCPSPSSPAFGTGGAGANKETDSGSSSSASSSSSAADAFSFSTSGQRSPSTSTSALCFGAGGAGMRLWSSSKALARASKIHEEEDDGQASASVAPKGDAVWRYLRLRRISRRLRKVRAANKESPAAPRRAAVDDTARERAEAVASAIAHCKETLRRGTTRRRRLPPPLCSLSLDLWLRERQDEIIASAAAHCDDECGGSRPPAAVFPTALARHAPCMRLPPIMGRESAAAATGTPSSSQIMSGAVASRQAETRGSFSELEFLETFDGVEELIDRHFITVQI</sequence>
<comment type="caution">
    <text evidence="2">The sequence shown here is derived from an EMBL/GenBank/DDBJ whole genome shotgun (WGS) entry which is preliminary data.</text>
</comment>
<dbReference type="Proteomes" id="UP000604825">
    <property type="component" value="Unassembled WGS sequence"/>
</dbReference>
<protein>
    <submittedName>
        <fullName evidence="2">Uncharacterized protein</fullName>
    </submittedName>
</protein>
<feature type="compositionally biased region" description="Pro residues" evidence="1">
    <location>
        <begin position="22"/>
        <end position="31"/>
    </location>
</feature>
<evidence type="ECO:0000256" key="1">
    <source>
        <dbReference type="SAM" id="MobiDB-lite"/>
    </source>
</evidence>
<gene>
    <name evidence="2" type="ORF">NCGR_LOCUS59814</name>
</gene>
<evidence type="ECO:0000313" key="2">
    <source>
        <dbReference type="EMBL" id="CAD6335716.1"/>
    </source>
</evidence>
<dbReference type="EMBL" id="CAJGYO010000018">
    <property type="protein sequence ID" value="CAD6335716.1"/>
    <property type="molecule type" value="Genomic_DNA"/>
</dbReference>
<organism evidence="2 3">
    <name type="scientific">Miscanthus lutarioriparius</name>
    <dbReference type="NCBI Taxonomy" id="422564"/>
    <lineage>
        <taxon>Eukaryota</taxon>
        <taxon>Viridiplantae</taxon>
        <taxon>Streptophyta</taxon>
        <taxon>Embryophyta</taxon>
        <taxon>Tracheophyta</taxon>
        <taxon>Spermatophyta</taxon>
        <taxon>Magnoliopsida</taxon>
        <taxon>Liliopsida</taxon>
        <taxon>Poales</taxon>
        <taxon>Poaceae</taxon>
        <taxon>PACMAD clade</taxon>
        <taxon>Panicoideae</taxon>
        <taxon>Andropogonodae</taxon>
        <taxon>Andropogoneae</taxon>
        <taxon>Saccharinae</taxon>
        <taxon>Miscanthus</taxon>
    </lineage>
</organism>
<accession>A0A811S4Z3</accession>
<feature type="region of interest" description="Disordered" evidence="1">
    <location>
        <begin position="17"/>
        <end position="78"/>
    </location>
</feature>
<proteinExistence type="predicted"/>
<reference evidence="2" key="1">
    <citation type="submission" date="2020-10" db="EMBL/GenBank/DDBJ databases">
        <authorList>
            <person name="Han B."/>
            <person name="Lu T."/>
            <person name="Zhao Q."/>
            <person name="Huang X."/>
            <person name="Zhao Y."/>
        </authorList>
    </citation>
    <scope>NUCLEOTIDE SEQUENCE</scope>
</reference>